<dbReference type="KEGG" id="lbc:LACBIDRAFT_307593"/>
<feature type="domain" description="G" evidence="2">
    <location>
        <begin position="9"/>
        <end position="65"/>
    </location>
</feature>
<dbReference type="CDD" id="cd00882">
    <property type="entry name" value="Ras_like_GTPase"/>
    <property type="match status" value="1"/>
</dbReference>
<dbReference type="Pfam" id="PF01926">
    <property type="entry name" value="MMR_HSR1"/>
    <property type="match status" value="1"/>
</dbReference>
<accession>B0DQI4</accession>
<feature type="compositionally biased region" description="Basic and acidic residues" evidence="1">
    <location>
        <begin position="266"/>
        <end position="291"/>
    </location>
</feature>
<proteinExistence type="predicted"/>
<evidence type="ECO:0000313" key="4">
    <source>
        <dbReference type="Proteomes" id="UP000001194"/>
    </source>
</evidence>
<evidence type="ECO:0000313" key="3">
    <source>
        <dbReference type="EMBL" id="EDR03041.1"/>
    </source>
</evidence>
<dbReference type="STRING" id="486041.B0DQI4"/>
<sequence length="323" mass="36675">MIIRVMRATGSGKTTFINLISGSSLRVGTGLHSCTADIQVSQTFELERRSVMLIDTPGFDDTSKSDTDILGTIASFLGTAYEKNTKLAGVIYIQRISDNRMGGISTRNFRMFRKLCGDDTLKNVILMTNMWGEVSEEVALRNGARLLRHYNTLESAENILKCVISNHPEALQIQRELVEEKKAMSETAAGGILNEEFRQLARKHEEDMKKLEEEMKEVIEERDLKAEEELTEARKKLQAEMRRIEENSEKLASDYSAERAKFERQFQEQMEAARQEASDNQRKIENLESHLEGSVSAGEVKALRSELEELRNRRHDGPGCIVQ</sequence>
<dbReference type="EMBL" id="DS547126">
    <property type="protein sequence ID" value="EDR03041.1"/>
    <property type="molecule type" value="Genomic_DNA"/>
</dbReference>
<dbReference type="HOGENOM" id="CLU_018003_1_1_1"/>
<organism evidence="4">
    <name type="scientific">Laccaria bicolor (strain S238N-H82 / ATCC MYA-4686)</name>
    <name type="common">Bicoloured deceiver</name>
    <name type="synonym">Laccaria laccata var. bicolor</name>
    <dbReference type="NCBI Taxonomy" id="486041"/>
    <lineage>
        <taxon>Eukaryota</taxon>
        <taxon>Fungi</taxon>
        <taxon>Dikarya</taxon>
        <taxon>Basidiomycota</taxon>
        <taxon>Agaricomycotina</taxon>
        <taxon>Agaricomycetes</taxon>
        <taxon>Agaricomycetidae</taxon>
        <taxon>Agaricales</taxon>
        <taxon>Agaricineae</taxon>
        <taxon>Hydnangiaceae</taxon>
        <taxon>Laccaria</taxon>
    </lineage>
</organism>
<dbReference type="InterPro" id="IPR006073">
    <property type="entry name" value="GTP-bd"/>
</dbReference>
<gene>
    <name evidence="3" type="ORF">LACBIDRAFT_307593</name>
</gene>
<name>B0DQI4_LACBS</name>
<dbReference type="Gene3D" id="3.40.50.300">
    <property type="entry name" value="P-loop containing nucleotide triphosphate hydrolases"/>
    <property type="match status" value="1"/>
</dbReference>
<dbReference type="Proteomes" id="UP000001194">
    <property type="component" value="Unassembled WGS sequence"/>
</dbReference>
<dbReference type="SUPFAM" id="SSF52540">
    <property type="entry name" value="P-loop containing nucleoside triphosphate hydrolases"/>
    <property type="match status" value="1"/>
</dbReference>
<dbReference type="InterPro" id="IPR027417">
    <property type="entry name" value="P-loop_NTPase"/>
</dbReference>
<dbReference type="AlphaFoldDB" id="B0DQI4"/>
<dbReference type="GO" id="GO:0005525">
    <property type="term" value="F:GTP binding"/>
    <property type="evidence" value="ECO:0007669"/>
    <property type="project" value="InterPro"/>
</dbReference>
<evidence type="ECO:0000256" key="1">
    <source>
        <dbReference type="SAM" id="MobiDB-lite"/>
    </source>
</evidence>
<dbReference type="GeneID" id="6081891"/>
<reference evidence="3 4" key="1">
    <citation type="journal article" date="2008" name="Nature">
        <title>The genome of Laccaria bicolor provides insights into mycorrhizal symbiosis.</title>
        <authorList>
            <person name="Martin F."/>
            <person name="Aerts A."/>
            <person name="Ahren D."/>
            <person name="Brun A."/>
            <person name="Danchin E.G.J."/>
            <person name="Duchaussoy F."/>
            <person name="Gibon J."/>
            <person name="Kohler A."/>
            <person name="Lindquist E."/>
            <person name="Pereda V."/>
            <person name="Salamov A."/>
            <person name="Shapiro H.J."/>
            <person name="Wuyts J."/>
            <person name="Blaudez D."/>
            <person name="Buee M."/>
            <person name="Brokstein P."/>
            <person name="Canbaeck B."/>
            <person name="Cohen D."/>
            <person name="Courty P.E."/>
            <person name="Coutinho P.M."/>
            <person name="Delaruelle C."/>
            <person name="Detter J.C."/>
            <person name="Deveau A."/>
            <person name="DiFazio S."/>
            <person name="Duplessis S."/>
            <person name="Fraissinet-Tachet L."/>
            <person name="Lucic E."/>
            <person name="Frey-Klett P."/>
            <person name="Fourrey C."/>
            <person name="Feussner I."/>
            <person name="Gay G."/>
            <person name="Grimwood J."/>
            <person name="Hoegger P.J."/>
            <person name="Jain P."/>
            <person name="Kilaru S."/>
            <person name="Labbe J."/>
            <person name="Lin Y.C."/>
            <person name="Legue V."/>
            <person name="Le Tacon F."/>
            <person name="Marmeisse R."/>
            <person name="Melayah D."/>
            <person name="Montanini B."/>
            <person name="Muratet M."/>
            <person name="Nehls U."/>
            <person name="Niculita-Hirzel H."/>
            <person name="Oudot-Le Secq M.P."/>
            <person name="Peter M."/>
            <person name="Quesneville H."/>
            <person name="Rajashekar B."/>
            <person name="Reich M."/>
            <person name="Rouhier N."/>
            <person name="Schmutz J."/>
            <person name="Yin T."/>
            <person name="Chalot M."/>
            <person name="Henrissat B."/>
            <person name="Kuees U."/>
            <person name="Lucas S."/>
            <person name="Van de Peer Y."/>
            <person name="Podila G.K."/>
            <person name="Polle A."/>
            <person name="Pukkila P.J."/>
            <person name="Richardson P.M."/>
            <person name="Rouze P."/>
            <person name="Sanders I.R."/>
            <person name="Stajich J.E."/>
            <person name="Tunlid A."/>
            <person name="Tuskan G."/>
            <person name="Grigoriev I.V."/>
        </authorList>
    </citation>
    <scope>NUCLEOTIDE SEQUENCE [LARGE SCALE GENOMIC DNA]</scope>
    <source>
        <strain evidence="4">S238N-H82 / ATCC MYA-4686</strain>
    </source>
</reference>
<dbReference type="OrthoDB" id="8954335at2759"/>
<feature type="region of interest" description="Disordered" evidence="1">
    <location>
        <begin position="266"/>
        <end position="297"/>
    </location>
</feature>
<evidence type="ECO:0000259" key="2">
    <source>
        <dbReference type="Pfam" id="PF01926"/>
    </source>
</evidence>
<dbReference type="RefSeq" id="XP_001886182.1">
    <property type="nucleotide sequence ID" value="XM_001886147.1"/>
</dbReference>
<keyword evidence="4" id="KW-1185">Reference proteome</keyword>
<dbReference type="InParanoid" id="B0DQI4"/>
<protein>
    <recommendedName>
        <fullName evidence="2">G domain-containing protein</fullName>
    </recommendedName>
</protein>